<feature type="transmembrane region" description="Helical" evidence="2">
    <location>
        <begin position="76"/>
        <end position="98"/>
    </location>
</feature>
<proteinExistence type="predicted"/>
<dbReference type="PANTHER" id="PTHR21180">
    <property type="entry name" value="ENDONUCLEASE/EXONUCLEASE/PHOSPHATASE FAMILY DOMAIN-CONTAINING PROTEIN 1"/>
    <property type="match status" value="1"/>
</dbReference>
<keyword evidence="4" id="KW-0238">DNA-binding</keyword>
<dbReference type="Gene3D" id="3.10.560.10">
    <property type="entry name" value="Outer membrane lipoprotein wza domain like"/>
    <property type="match status" value="1"/>
</dbReference>
<feature type="region of interest" description="Disordered" evidence="1">
    <location>
        <begin position="1"/>
        <end position="26"/>
    </location>
</feature>
<dbReference type="PANTHER" id="PTHR21180:SF32">
    <property type="entry name" value="ENDONUCLEASE_EXONUCLEASE_PHOSPHATASE FAMILY DOMAIN-CONTAINING PROTEIN 1"/>
    <property type="match status" value="1"/>
</dbReference>
<feature type="domain" description="Helix-hairpin-helix DNA-binding motif class 1" evidence="3">
    <location>
        <begin position="248"/>
        <end position="267"/>
    </location>
</feature>
<evidence type="ECO:0000313" key="5">
    <source>
        <dbReference type="Proteomes" id="UP000503441"/>
    </source>
</evidence>
<dbReference type="InterPro" id="IPR010994">
    <property type="entry name" value="RuvA_2-like"/>
</dbReference>
<dbReference type="Pfam" id="PF10531">
    <property type="entry name" value="SLBB"/>
    <property type="match status" value="1"/>
</dbReference>
<dbReference type="InterPro" id="IPR019554">
    <property type="entry name" value="Soluble_ligand-bd"/>
</dbReference>
<keyword evidence="2" id="KW-0472">Membrane</keyword>
<feature type="domain" description="Helix-hairpin-helix DNA-binding motif class 1" evidence="3">
    <location>
        <begin position="278"/>
        <end position="297"/>
    </location>
</feature>
<accession>A0ABX6JX71</accession>
<dbReference type="GO" id="GO:0003677">
    <property type="term" value="F:DNA binding"/>
    <property type="evidence" value="ECO:0007669"/>
    <property type="project" value="UniProtKB-KW"/>
</dbReference>
<evidence type="ECO:0000259" key="3">
    <source>
        <dbReference type="SMART" id="SM00278"/>
    </source>
</evidence>
<keyword evidence="5" id="KW-1185">Reference proteome</keyword>
<dbReference type="InterPro" id="IPR003583">
    <property type="entry name" value="Hlx-hairpin-Hlx_DNA-bd_motif"/>
</dbReference>
<dbReference type="SMART" id="SM00278">
    <property type="entry name" value="HhH1"/>
    <property type="match status" value="2"/>
</dbReference>
<organism evidence="4 5">
    <name type="scientific">Leucobacter coleopterorum</name>
    <dbReference type="NCBI Taxonomy" id="2714933"/>
    <lineage>
        <taxon>Bacteria</taxon>
        <taxon>Bacillati</taxon>
        <taxon>Actinomycetota</taxon>
        <taxon>Actinomycetes</taxon>
        <taxon>Micrococcales</taxon>
        <taxon>Microbacteriaceae</taxon>
        <taxon>Leucobacter</taxon>
    </lineage>
</organism>
<feature type="compositionally biased region" description="Polar residues" evidence="1">
    <location>
        <begin position="118"/>
        <end position="127"/>
    </location>
</feature>
<gene>
    <name evidence="4" type="ORF">G7066_07890</name>
</gene>
<protein>
    <submittedName>
        <fullName evidence="4">ComEA family DNA-binding protein</fullName>
    </submittedName>
</protein>
<evidence type="ECO:0000256" key="1">
    <source>
        <dbReference type="SAM" id="MobiDB-lite"/>
    </source>
</evidence>
<reference evidence="4 5" key="1">
    <citation type="submission" date="2020-03" db="EMBL/GenBank/DDBJ databases">
        <title>Leucobacter sp. nov., isolated from beetles.</title>
        <authorList>
            <person name="Hyun D.-W."/>
            <person name="Bae J.-W."/>
        </authorList>
    </citation>
    <scope>NUCLEOTIDE SEQUENCE [LARGE SCALE GENOMIC DNA]</scope>
    <source>
        <strain evidence="4 5">HDW9A</strain>
    </source>
</reference>
<sequence>MFSITDDQAPADPDFESLISESPPKASLTSESVLNRGAWQGRLAARTVGDGAARAEALEWHPEVTLRKRIMKAVSVPAFAGAAVFVVAVIIAIIMTMLQSGAAIDTPAALAVSEGEQRTGNPAQSHGPSRDGGDDGAPSEGTNNAQTPNDKIFVHIVGEVANPGVVELTAGTRVAEAIKAAGGATSLASLEAVNLARSVTDGEQLLVPNAEQAAAGLSASQPLEISGSVGESHGSVSPLVNINTADAALLETLPRIGPALAQRILDWRQANGSFTSVDELMEVSGVGTKTFEGLRERVTV</sequence>
<dbReference type="SUPFAM" id="SSF47781">
    <property type="entry name" value="RuvA domain 2-like"/>
    <property type="match status" value="1"/>
</dbReference>
<dbReference type="InterPro" id="IPR051675">
    <property type="entry name" value="Endo/Exo/Phosphatase_dom_1"/>
</dbReference>
<dbReference type="Proteomes" id="UP000503441">
    <property type="component" value="Chromosome"/>
</dbReference>
<dbReference type="Gene3D" id="1.10.150.280">
    <property type="entry name" value="AF1531-like domain"/>
    <property type="match status" value="1"/>
</dbReference>
<dbReference type="RefSeq" id="WP_166330253.1">
    <property type="nucleotide sequence ID" value="NZ_CP049933.1"/>
</dbReference>
<dbReference type="Pfam" id="PF12836">
    <property type="entry name" value="HHH_3"/>
    <property type="match status" value="1"/>
</dbReference>
<name>A0ABX6JX71_9MICO</name>
<keyword evidence="2" id="KW-0812">Transmembrane</keyword>
<evidence type="ECO:0000313" key="4">
    <source>
        <dbReference type="EMBL" id="QIM18556.1"/>
    </source>
</evidence>
<dbReference type="EMBL" id="CP049933">
    <property type="protein sequence ID" value="QIM18556.1"/>
    <property type="molecule type" value="Genomic_DNA"/>
</dbReference>
<evidence type="ECO:0000256" key="2">
    <source>
        <dbReference type="SAM" id="Phobius"/>
    </source>
</evidence>
<feature type="region of interest" description="Disordered" evidence="1">
    <location>
        <begin position="113"/>
        <end position="147"/>
    </location>
</feature>
<keyword evidence="2" id="KW-1133">Transmembrane helix</keyword>